<reference evidence="1" key="1">
    <citation type="submission" date="2021-04" db="EMBL/GenBank/DDBJ databases">
        <title>Biosynthetic gene clusters of Dactylosporangioum roseum.</title>
        <authorList>
            <person name="Hartkoorn R.C."/>
            <person name="Beaudoing E."/>
            <person name="Hot D."/>
            <person name="Moureu S."/>
        </authorList>
    </citation>
    <scope>NUCLEOTIDE SEQUENCE</scope>
    <source>
        <strain evidence="1">NRRL B-16295</strain>
    </source>
</reference>
<dbReference type="EMBL" id="CP073721">
    <property type="protein sequence ID" value="UWZ35520.1"/>
    <property type="molecule type" value="Genomic_DNA"/>
</dbReference>
<name>A0ABY5Z376_9ACTN</name>
<dbReference type="RefSeq" id="WP_260724867.1">
    <property type="nucleotide sequence ID" value="NZ_BAAABS010000078.1"/>
</dbReference>
<organism evidence="1 2">
    <name type="scientific">Dactylosporangium roseum</name>
    <dbReference type="NCBI Taxonomy" id="47989"/>
    <lineage>
        <taxon>Bacteria</taxon>
        <taxon>Bacillati</taxon>
        <taxon>Actinomycetota</taxon>
        <taxon>Actinomycetes</taxon>
        <taxon>Micromonosporales</taxon>
        <taxon>Micromonosporaceae</taxon>
        <taxon>Dactylosporangium</taxon>
    </lineage>
</organism>
<protein>
    <submittedName>
        <fullName evidence="1">Uncharacterized protein</fullName>
    </submittedName>
</protein>
<sequence length="60" mass="6815">MIMGKTWLSGQPHLSHDHEIERHGGELRRNARRPARLGGDTSEIRIRIAGLVRFDQGKLS</sequence>
<accession>A0ABY5Z376</accession>
<proteinExistence type="predicted"/>
<evidence type="ECO:0000313" key="1">
    <source>
        <dbReference type="EMBL" id="UWZ35520.1"/>
    </source>
</evidence>
<keyword evidence="2" id="KW-1185">Reference proteome</keyword>
<dbReference type="Proteomes" id="UP001058271">
    <property type="component" value="Chromosome"/>
</dbReference>
<gene>
    <name evidence="1" type="ORF">Drose_31060</name>
</gene>
<evidence type="ECO:0000313" key="2">
    <source>
        <dbReference type="Proteomes" id="UP001058271"/>
    </source>
</evidence>